<accession>A0ABQ0YIS1</accession>
<comment type="caution">
    <text evidence="1">The sequence shown here is derived from an EMBL/GenBank/DDBJ whole genome shotgun (WGS) entry which is preliminary data.</text>
</comment>
<sequence>MRIPVFMSAPTTLSPEQEAVRNRIVKLLKSQGLEARALGRQEYPTDYPLREVAVIAKHCSGGIILGFEQLMVTTGIAKRGSSAQKNIENVRMPTPWNNLEAGILFGLGLPLLIFREEGLGGGVFDNGVTDIFVQNMPPATATRAESDELREVILKWQSRVREHYYRL</sequence>
<reference evidence="1 2" key="1">
    <citation type="journal article" date="2018" name="Biodegradation">
        <title>1,4-Dioxane degradation characteristics of Rhodococcus aetherivorans JCM 14343.</title>
        <authorList>
            <person name="Inoue D."/>
            <person name="Tsunoda T."/>
            <person name="Yamamoto N."/>
            <person name="Ike M."/>
            <person name="Sei K."/>
        </authorList>
    </citation>
    <scope>NUCLEOTIDE SEQUENCE [LARGE SCALE GENOMIC DNA]</scope>
    <source>
        <strain evidence="1 2">JCM 14343</strain>
    </source>
</reference>
<proteinExistence type="predicted"/>
<evidence type="ECO:0000313" key="1">
    <source>
        <dbReference type="EMBL" id="GES36433.1"/>
    </source>
</evidence>
<keyword evidence="2" id="KW-1185">Reference proteome</keyword>
<protein>
    <submittedName>
        <fullName evidence="1">Uncharacterized protein</fullName>
    </submittedName>
</protein>
<evidence type="ECO:0000313" key="2">
    <source>
        <dbReference type="Proteomes" id="UP000325466"/>
    </source>
</evidence>
<name>A0ABQ0YIS1_9NOCA</name>
<gene>
    <name evidence="1" type="ORF">RAJCM14343_1684</name>
</gene>
<organism evidence="1 2">
    <name type="scientific">Rhodococcus aetherivorans</name>
    <dbReference type="NCBI Taxonomy" id="191292"/>
    <lineage>
        <taxon>Bacteria</taxon>
        <taxon>Bacillati</taxon>
        <taxon>Actinomycetota</taxon>
        <taxon>Actinomycetes</taxon>
        <taxon>Mycobacteriales</taxon>
        <taxon>Nocardiaceae</taxon>
        <taxon>Rhodococcus</taxon>
    </lineage>
</organism>
<dbReference type="Proteomes" id="UP000325466">
    <property type="component" value="Unassembled WGS sequence"/>
</dbReference>
<dbReference type="RefSeq" id="WP_043798893.1">
    <property type="nucleotide sequence ID" value="NZ_BAAAYP010000017.1"/>
</dbReference>
<dbReference type="EMBL" id="BLAH01000062">
    <property type="protein sequence ID" value="GES36433.1"/>
    <property type="molecule type" value="Genomic_DNA"/>
</dbReference>